<accession>A0A2J6QVS6</accession>
<dbReference type="Proteomes" id="UP000235786">
    <property type="component" value="Unassembled WGS sequence"/>
</dbReference>
<gene>
    <name evidence="3" type="ORF">L207DRAFT_537931</name>
</gene>
<evidence type="ECO:0000313" key="3">
    <source>
        <dbReference type="EMBL" id="PMD30365.1"/>
    </source>
</evidence>
<keyword evidence="4" id="KW-1185">Reference proteome</keyword>
<protein>
    <submittedName>
        <fullName evidence="3">Uncharacterized protein</fullName>
    </submittedName>
</protein>
<dbReference type="EMBL" id="KZ613967">
    <property type="protein sequence ID" value="PMD30365.1"/>
    <property type="molecule type" value="Genomic_DNA"/>
</dbReference>
<feature type="signal peptide" evidence="2">
    <location>
        <begin position="1"/>
        <end position="20"/>
    </location>
</feature>
<organism evidence="3 4">
    <name type="scientific">Hyaloscypha variabilis (strain UAMH 11265 / GT02V1 / F)</name>
    <name type="common">Meliniomyces variabilis</name>
    <dbReference type="NCBI Taxonomy" id="1149755"/>
    <lineage>
        <taxon>Eukaryota</taxon>
        <taxon>Fungi</taxon>
        <taxon>Dikarya</taxon>
        <taxon>Ascomycota</taxon>
        <taxon>Pezizomycotina</taxon>
        <taxon>Leotiomycetes</taxon>
        <taxon>Helotiales</taxon>
        <taxon>Hyaloscyphaceae</taxon>
        <taxon>Hyaloscypha</taxon>
        <taxon>Hyaloscypha variabilis</taxon>
    </lineage>
</organism>
<feature type="chain" id="PRO_5014438265" evidence="2">
    <location>
        <begin position="21"/>
        <end position="161"/>
    </location>
</feature>
<reference evidence="3 4" key="1">
    <citation type="submission" date="2016-04" db="EMBL/GenBank/DDBJ databases">
        <title>A degradative enzymes factory behind the ericoid mycorrhizal symbiosis.</title>
        <authorList>
            <consortium name="DOE Joint Genome Institute"/>
            <person name="Martino E."/>
            <person name="Morin E."/>
            <person name="Grelet G."/>
            <person name="Kuo A."/>
            <person name="Kohler A."/>
            <person name="Daghino S."/>
            <person name="Barry K."/>
            <person name="Choi C."/>
            <person name="Cichocki N."/>
            <person name="Clum A."/>
            <person name="Copeland A."/>
            <person name="Hainaut M."/>
            <person name="Haridas S."/>
            <person name="Labutti K."/>
            <person name="Lindquist E."/>
            <person name="Lipzen A."/>
            <person name="Khouja H.-R."/>
            <person name="Murat C."/>
            <person name="Ohm R."/>
            <person name="Olson A."/>
            <person name="Spatafora J."/>
            <person name="Veneault-Fourrey C."/>
            <person name="Henrissat B."/>
            <person name="Grigoriev I."/>
            <person name="Martin F."/>
            <person name="Perotto S."/>
        </authorList>
    </citation>
    <scope>NUCLEOTIDE SEQUENCE [LARGE SCALE GENOMIC DNA]</scope>
    <source>
        <strain evidence="3 4">F</strain>
    </source>
</reference>
<proteinExistence type="predicted"/>
<evidence type="ECO:0000313" key="4">
    <source>
        <dbReference type="Proteomes" id="UP000235786"/>
    </source>
</evidence>
<evidence type="ECO:0000256" key="1">
    <source>
        <dbReference type="SAM" id="Phobius"/>
    </source>
</evidence>
<keyword evidence="1" id="KW-0812">Transmembrane</keyword>
<sequence length="161" mass="17917">MRPLLSTLLLVLFTVTTTNALVLPRADNTTSSLPDSQCLNSNGDACESSWDRVPTGVKAIIFIAAFLALGFIVLAYQKLKIFTKTLLPSWMRSRTNEVPPSQMELNMCWERYGPKDGEGKPRAGSAKELSRLWRKRGEGMRFEVLAEGPRRGERAPFIVGS</sequence>
<keyword evidence="1" id="KW-0472">Membrane</keyword>
<name>A0A2J6QVS6_HYAVF</name>
<dbReference type="AlphaFoldDB" id="A0A2J6QVS6"/>
<feature type="transmembrane region" description="Helical" evidence="1">
    <location>
        <begin position="59"/>
        <end position="76"/>
    </location>
</feature>
<keyword evidence="2" id="KW-0732">Signal</keyword>
<keyword evidence="1" id="KW-1133">Transmembrane helix</keyword>
<dbReference type="OrthoDB" id="10473912at2759"/>
<evidence type="ECO:0000256" key="2">
    <source>
        <dbReference type="SAM" id="SignalP"/>
    </source>
</evidence>